<dbReference type="Pfam" id="PF02383">
    <property type="entry name" value="Syja_N"/>
    <property type="match status" value="1"/>
</dbReference>
<feature type="compositionally biased region" description="Basic and acidic residues" evidence="6">
    <location>
        <begin position="1088"/>
        <end position="1103"/>
    </location>
</feature>
<evidence type="ECO:0000256" key="2">
    <source>
        <dbReference type="ARBA" id="ARBA00008943"/>
    </source>
</evidence>
<evidence type="ECO:0000256" key="1">
    <source>
        <dbReference type="ARBA" id="ARBA00001786"/>
    </source>
</evidence>
<organism evidence="8 9">
    <name type="scientific">Caerostris darwini</name>
    <dbReference type="NCBI Taxonomy" id="1538125"/>
    <lineage>
        <taxon>Eukaryota</taxon>
        <taxon>Metazoa</taxon>
        <taxon>Ecdysozoa</taxon>
        <taxon>Arthropoda</taxon>
        <taxon>Chelicerata</taxon>
        <taxon>Arachnida</taxon>
        <taxon>Araneae</taxon>
        <taxon>Araneomorphae</taxon>
        <taxon>Entelegynae</taxon>
        <taxon>Araneoidea</taxon>
        <taxon>Araneidae</taxon>
        <taxon>Caerostris</taxon>
    </lineage>
</organism>
<dbReference type="CDD" id="cd09089">
    <property type="entry name" value="INPP5c_Synj"/>
    <property type="match status" value="1"/>
</dbReference>
<dbReference type="InterPro" id="IPR015047">
    <property type="entry name" value="SYNJ1/2_RRM"/>
</dbReference>
<accession>A0AAV4RGU6</accession>
<protein>
    <recommendedName>
        <fullName evidence="4">phosphoinositide 5-phosphatase</fullName>
        <ecNumber evidence="4">3.1.3.36</ecNumber>
    </recommendedName>
</protein>
<evidence type="ECO:0000256" key="5">
    <source>
        <dbReference type="ARBA" id="ARBA00022801"/>
    </source>
</evidence>
<feature type="compositionally biased region" description="Low complexity" evidence="6">
    <location>
        <begin position="1025"/>
        <end position="1041"/>
    </location>
</feature>
<evidence type="ECO:0000256" key="6">
    <source>
        <dbReference type="SAM" id="MobiDB-lite"/>
    </source>
</evidence>
<keyword evidence="5" id="KW-0378">Hydrolase</keyword>
<name>A0AAV4RGU6_9ARAC</name>
<proteinExistence type="inferred from homology"/>
<feature type="domain" description="SAC" evidence="7">
    <location>
        <begin position="121"/>
        <end position="444"/>
    </location>
</feature>
<sequence>MTLGKAFRVYHCTNNENNSYSVLLEQRNKNEALLFQSGCIKLLDSAATEACKKNFTRLPDAYGCLGILQLTQSDGFVRYLVLVNSCLSAGKVLHSEIFRITETNFLSLRNNPMDVERIQEVRKVLNSGTFYFSWSTTGTPLDLTLCEQRSNFAAESDNRFFWNRTMHISFIQNDIECKDWLIKVICGGIEIRTIYVGHLQARGCIISRLSSERAGTRFNVRGTNDEGCVANFVETEQVIYLENKVCSYVQIRGSVPLFWEQPGLQVGSHKVKLSRGTEASAPAFDRHLTQIVKRYGDQVLINLLGCKEGEAMLSRMFQSHHKVSRYSKSIPYIAFDYHAQCRGGKQENIDVLKRKIASNLENFGFFYKDSEGIHKCQKGTFRTNCLDCLDRTNNVQTFIGLEVLKQQLKALAISDQPQIISRFNEVFKQMWIQNGDQVSKMYAGTGALEGRSKLKDGSRSVVRTIQNNILDSSKQEAIDILLLGHVLYNELAEKARSVLPPSMLSFPSGFLETFIKHKSEFSYASNIRVGVATWNVNGGKHFNSIVFKHQSMNEWLLDCPKLAKHKDLLCVDDENSVVDIFAIGFEEIVDLSASNIVSASSQNQKEWMVELQKTISRDHKYIYITSTQLVGVCLFLFALPKHAPYISDVAADAVKTGLGGATGNKGGVAIRLSLYNTSMCFVCAHFAAGQSQVLERNADYHEISKKLSFPMGRTLDSHDYVFWCGDFNYRIDLANEEVKKLVKAENWSTLLAADQLLNSQQNNQAFKDFIEAQINFPPTYKYDIFSDDYDTSEKNRIPSWTDRVLFRRKKYPYEEAESPGKIAFYGRAELKTSDHRPVIALIDVEVLHINGPKRLEIFQNIVASGPPDGTIIVQIQGENSHLEENLRNKIVNKLSKGKIVHIRLVQNDIYVTFTEGRTALEALEFNDLEVEGCVLKVQLRTPDWSSSICKVLKICQNNTASFTSSYPKSGITDSPFSELGCSGDTSPTHHDAVSELSKEVHKCLEQKTDFHGALEGYIDSDNDSAKSQPSSGRSSPNSDSRVPPRPPPPVMKSSVPKRPPPPQQLQPLPIKPIIENHPPVQPPPQLNAHEENQVKPTESKEVHVGQQNSNYVSKPPPSEPPPPPPPNLNKSGSAHSNSPKSSKPATSSAAPPPIPSRPSLTSGNKPPPLPARSQPPNLPPVSPRKSVQ</sequence>
<keyword evidence="9" id="KW-1185">Reference proteome</keyword>
<comment type="similarity">
    <text evidence="3">In the central section; belongs to the inositol 1,4,5-trisphosphate 5-phosphatase family.</text>
</comment>
<evidence type="ECO:0000259" key="7">
    <source>
        <dbReference type="PROSITE" id="PS50275"/>
    </source>
</evidence>
<dbReference type="PANTHER" id="PTHR11200">
    <property type="entry name" value="INOSITOL 5-PHOSPHATASE"/>
    <property type="match status" value="1"/>
</dbReference>
<dbReference type="GO" id="GO:0003676">
    <property type="term" value="F:nucleic acid binding"/>
    <property type="evidence" value="ECO:0007669"/>
    <property type="project" value="InterPro"/>
</dbReference>
<dbReference type="Pfam" id="PF08952">
    <property type="entry name" value="DUF1866"/>
    <property type="match status" value="1"/>
</dbReference>
<gene>
    <name evidence="8" type="primary">SYNJ1</name>
    <name evidence="8" type="ORF">CDAR_386921</name>
</gene>
<dbReference type="GO" id="GO:0048488">
    <property type="term" value="P:synaptic vesicle endocytosis"/>
    <property type="evidence" value="ECO:0007669"/>
    <property type="project" value="TreeGrafter"/>
</dbReference>
<comment type="caution">
    <text evidence="8">The sequence shown here is derived from an EMBL/GenBank/DDBJ whole genome shotgun (WGS) entry which is preliminary data.</text>
</comment>
<dbReference type="GO" id="GO:0004439">
    <property type="term" value="F:phosphatidylinositol-4,5-bisphosphate 5-phosphatase activity"/>
    <property type="evidence" value="ECO:0007669"/>
    <property type="project" value="UniProtKB-EC"/>
</dbReference>
<comment type="similarity">
    <text evidence="2">Belongs to the synaptojanin family.</text>
</comment>
<dbReference type="SUPFAM" id="SSF56219">
    <property type="entry name" value="DNase I-like"/>
    <property type="match status" value="1"/>
</dbReference>
<comment type="catalytic activity">
    <reaction evidence="1">
        <text>a 1,2-diacyl-sn-glycero-3-phospho-(1D-myo-inositol-4,5-bisphosphate) + H2O = a 1,2-diacyl-sn-glycero-3-phospho-(1D-myo-inositol 4-phosphate) + phosphate</text>
        <dbReference type="Rhea" id="RHEA:22764"/>
        <dbReference type="ChEBI" id="CHEBI:15377"/>
        <dbReference type="ChEBI" id="CHEBI:43474"/>
        <dbReference type="ChEBI" id="CHEBI:58178"/>
        <dbReference type="ChEBI" id="CHEBI:58456"/>
        <dbReference type="EC" id="3.1.3.36"/>
    </reaction>
</comment>
<reference evidence="8 9" key="1">
    <citation type="submission" date="2021-06" db="EMBL/GenBank/DDBJ databases">
        <title>Caerostris darwini draft genome.</title>
        <authorList>
            <person name="Kono N."/>
            <person name="Arakawa K."/>
        </authorList>
    </citation>
    <scope>NUCLEOTIDE SEQUENCE [LARGE SCALE GENOMIC DNA]</scope>
</reference>
<dbReference type="Pfam" id="PF22669">
    <property type="entry name" value="Exo_endo_phos2"/>
    <property type="match status" value="1"/>
</dbReference>
<feature type="compositionally biased region" description="Pro residues" evidence="6">
    <location>
        <begin position="1114"/>
        <end position="1127"/>
    </location>
</feature>
<dbReference type="EMBL" id="BPLQ01006038">
    <property type="protein sequence ID" value="GIY19445.1"/>
    <property type="molecule type" value="Genomic_DNA"/>
</dbReference>
<evidence type="ECO:0000256" key="3">
    <source>
        <dbReference type="ARBA" id="ARBA00009678"/>
    </source>
</evidence>
<dbReference type="SMART" id="SM01165">
    <property type="entry name" value="DUF1866"/>
    <property type="match status" value="1"/>
</dbReference>
<dbReference type="Gene3D" id="3.30.70.330">
    <property type="match status" value="1"/>
</dbReference>
<feature type="region of interest" description="Disordered" evidence="6">
    <location>
        <begin position="1015"/>
        <end position="1188"/>
    </location>
</feature>
<evidence type="ECO:0000313" key="8">
    <source>
        <dbReference type="EMBL" id="GIY19445.1"/>
    </source>
</evidence>
<dbReference type="InterPro" id="IPR000300">
    <property type="entry name" value="IPPc"/>
</dbReference>
<dbReference type="InterPro" id="IPR046985">
    <property type="entry name" value="IP5"/>
</dbReference>
<dbReference type="InterPro" id="IPR035979">
    <property type="entry name" value="RBD_domain_sf"/>
</dbReference>
<dbReference type="SMART" id="SM00128">
    <property type="entry name" value="IPPc"/>
    <property type="match status" value="1"/>
</dbReference>
<dbReference type="Gene3D" id="3.60.10.10">
    <property type="entry name" value="Endonuclease/exonuclease/phosphatase"/>
    <property type="match status" value="1"/>
</dbReference>
<dbReference type="GO" id="GO:0098793">
    <property type="term" value="C:presynapse"/>
    <property type="evidence" value="ECO:0007669"/>
    <property type="project" value="GOC"/>
</dbReference>
<evidence type="ECO:0000313" key="9">
    <source>
        <dbReference type="Proteomes" id="UP001054837"/>
    </source>
</evidence>
<dbReference type="InterPro" id="IPR012677">
    <property type="entry name" value="Nucleotide-bd_a/b_plait_sf"/>
</dbReference>
<evidence type="ECO:0000256" key="4">
    <source>
        <dbReference type="ARBA" id="ARBA00013044"/>
    </source>
</evidence>
<dbReference type="PROSITE" id="PS50275">
    <property type="entry name" value="SAC"/>
    <property type="match status" value="1"/>
</dbReference>
<dbReference type="InterPro" id="IPR002013">
    <property type="entry name" value="SAC_dom"/>
</dbReference>
<dbReference type="InterPro" id="IPR036691">
    <property type="entry name" value="Endo/exonu/phosph_ase_sf"/>
</dbReference>
<dbReference type="AlphaFoldDB" id="A0AAV4RGU6"/>
<dbReference type="Proteomes" id="UP001054837">
    <property type="component" value="Unassembled WGS sequence"/>
</dbReference>
<dbReference type="PANTHER" id="PTHR11200:SF257">
    <property type="entry name" value="PHOSPHOINOSITIDE 5-PHOSPHATASE"/>
    <property type="match status" value="1"/>
</dbReference>
<feature type="compositionally biased region" description="Low complexity" evidence="6">
    <location>
        <begin position="1136"/>
        <end position="1149"/>
    </location>
</feature>
<dbReference type="SUPFAM" id="SSF54928">
    <property type="entry name" value="RNA-binding domain, RBD"/>
    <property type="match status" value="1"/>
</dbReference>
<dbReference type="GO" id="GO:0046856">
    <property type="term" value="P:phosphatidylinositol dephosphorylation"/>
    <property type="evidence" value="ECO:0007669"/>
    <property type="project" value="InterPro"/>
</dbReference>
<dbReference type="EC" id="3.1.3.36" evidence="4"/>